<dbReference type="InParanoid" id="D8TLY2"/>
<dbReference type="EMBL" id="GL378327">
    <property type="protein sequence ID" value="EFJ51413.1"/>
    <property type="molecule type" value="Genomic_DNA"/>
</dbReference>
<keyword evidence="1" id="KW-1133">Transmembrane helix</keyword>
<dbReference type="RefSeq" id="XP_002947365.1">
    <property type="nucleotide sequence ID" value="XM_002947319.1"/>
</dbReference>
<sequence>MYGAEGVGGLAAGVGAPLVVVMVAVVEALSSVEEGAWAAWDAAGAMPVLVMVKIYHEVEKMAKVAVVVVVKKVDDAVGMVAAVEVLGASVVTGAEKVEPAVETVAWRVSERSLHWLLLPRNQQLWAGLGVVEAGGEVEVAGWVIQLRQEGWVVEGFPRSPLFVA</sequence>
<organism evidence="3">
    <name type="scientific">Volvox carteri f. nagariensis</name>
    <dbReference type="NCBI Taxonomy" id="3068"/>
    <lineage>
        <taxon>Eukaryota</taxon>
        <taxon>Viridiplantae</taxon>
        <taxon>Chlorophyta</taxon>
        <taxon>core chlorophytes</taxon>
        <taxon>Chlorophyceae</taxon>
        <taxon>CS clade</taxon>
        <taxon>Chlamydomonadales</taxon>
        <taxon>Volvocaceae</taxon>
        <taxon>Volvox</taxon>
    </lineage>
</organism>
<dbReference type="AlphaFoldDB" id="D8TLY2"/>
<reference evidence="2 3" key="1">
    <citation type="journal article" date="2010" name="Science">
        <title>Genomic analysis of organismal complexity in the multicellular green alga Volvox carteri.</title>
        <authorList>
            <person name="Prochnik S.E."/>
            <person name="Umen J."/>
            <person name="Nedelcu A.M."/>
            <person name="Hallmann A."/>
            <person name="Miller S.M."/>
            <person name="Nishii I."/>
            <person name="Ferris P."/>
            <person name="Kuo A."/>
            <person name="Mitros T."/>
            <person name="Fritz-Laylin L.K."/>
            <person name="Hellsten U."/>
            <person name="Chapman J."/>
            <person name="Simakov O."/>
            <person name="Rensing S.A."/>
            <person name="Terry A."/>
            <person name="Pangilinan J."/>
            <person name="Kapitonov V."/>
            <person name="Jurka J."/>
            <person name="Salamov A."/>
            <person name="Shapiro H."/>
            <person name="Schmutz J."/>
            <person name="Grimwood J."/>
            <person name="Lindquist E."/>
            <person name="Lucas S."/>
            <person name="Grigoriev I.V."/>
            <person name="Schmitt R."/>
            <person name="Kirk D."/>
            <person name="Rokhsar D.S."/>
        </authorList>
    </citation>
    <scope>NUCLEOTIDE SEQUENCE [LARGE SCALE GENOMIC DNA]</scope>
    <source>
        <strain evidence="3">f. Nagariensis / Eve</strain>
    </source>
</reference>
<feature type="transmembrane region" description="Helical" evidence="1">
    <location>
        <begin position="7"/>
        <end position="25"/>
    </location>
</feature>
<keyword evidence="1" id="KW-0472">Membrane</keyword>
<evidence type="ECO:0000313" key="3">
    <source>
        <dbReference type="Proteomes" id="UP000001058"/>
    </source>
</evidence>
<keyword evidence="3" id="KW-1185">Reference proteome</keyword>
<evidence type="ECO:0000256" key="1">
    <source>
        <dbReference type="SAM" id="Phobius"/>
    </source>
</evidence>
<feature type="transmembrane region" description="Helical" evidence="1">
    <location>
        <begin position="37"/>
        <end position="55"/>
    </location>
</feature>
<gene>
    <name evidence="2" type="ORF">VOLCADRAFT_87670</name>
</gene>
<dbReference type="KEGG" id="vcn:VOLCADRAFT_87670"/>
<accession>D8TLY2</accession>
<keyword evidence="1" id="KW-0812">Transmembrane</keyword>
<evidence type="ECO:0000313" key="2">
    <source>
        <dbReference type="EMBL" id="EFJ51413.1"/>
    </source>
</evidence>
<name>D8TLY2_VOLCA</name>
<dbReference type="Proteomes" id="UP000001058">
    <property type="component" value="Unassembled WGS sequence"/>
</dbReference>
<proteinExistence type="predicted"/>
<dbReference type="GeneID" id="9620328"/>
<protein>
    <submittedName>
        <fullName evidence="2">Uncharacterized protein</fullName>
    </submittedName>
</protein>